<organism evidence="3">
    <name type="scientific">marine metagenome</name>
    <dbReference type="NCBI Taxonomy" id="408172"/>
    <lineage>
        <taxon>unclassified sequences</taxon>
        <taxon>metagenomes</taxon>
        <taxon>ecological metagenomes</taxon>
    </lineage>
</organism>
<dbReference type="EMBL" id="UINC01019495">
    <property type="protein sequence ID" value="SVA82570.1"/>
    <property type="molecule type" value="Genomic_DNA"/>
</dbReference>
<accession>A0A381Z043</accession>
<protein>
    <recommendedName>
        <fullName evidence="2">DUF5916 domain-containing protein</fullName>
    </recommendedName>
</protein>
<feature type="domain" description="DUF5916" evidence="2">
    <location>
        <begin position="425"/>
        <end position="509"/>
    </location>
</feature>
<name>A0A381Z043_9ZZZZ</name>
<gene>
    <name evidence="3" type="ORF">METZ01_LOCUS135424</name>
</gene>
<dbReference type="Pfam" id="PF19313">
    <property type="entry name" value="DUF5916"/>
    <property type="match status" value="1"/>
</dbReference>
<reference evidence="3" key="1">
    <citation type="submission" date="2018-05" db="EMBL/GenBank/DDBJ databases">
        <authorList>
            <person name="Lanie J.A."/>
            <person name="Ng W.-L."/>
            <person name="Kazmierczak K.M."/>
            <person name="Andrzejewski T.M."/>
            <person name="Davidsen T.M."/>
            <person name="Wayne K.J."/>
            <person name="Tettelin H."/>
            <person name="Glass J.I."/>
            <person name="Rusch D."/>
            <person name="Podicherti R."/>
            <person name="Tsui H.-C.T."/>
            <person name="Winkler M.E."/>
        </authorList>
    </citation>
    <scope>NUCLEOTIDE SEQUENCE</scope>
</reference>
<sequence>MVTFALTHLLAAAPQERAAPETRASVAVLVFSNISGDSVDDWIGVGLAETVAANLDSVDGLIVVRGRSLEVGTPTASAVGSPPIEVARELDTSWVVSGAYQRLGTQIRLTARVTEVATGKVLRSVTIDGVVEDLFVLQDRLVADLRTAVEPGQGQLVAVAPRAPGGPRSSRPQSAPAQQGTADTAPVNAGIIDGPPPPEAPATITRDAEGRATVRAVRLTEPLRIDGDLDEAVYETVESFSGFLQQLPNEGAPATERTDVWVFFDDTNVYVSARLWDSAPESQWVADDMQRDSMQLINNERFSVGFDTFYDRRNAMVFMLNPIGGFRDEEITDEDRPNGDWNPVWTGRPGRFDGGWTVEMAVPFKSLRYQPGTSQLWGLQLGRRIRWKNETAYLTPIPASAGPGMFRVSAAATLTGLEVPSGNRRFEIKPYAIGSLGTDVNAVPKVSNKAAGDFGVDVKYGVTQNLTADFTYNTDFAQVEVDEQQVNLTRFSLFFPEKREFFLEARGTFDFGQGVRFGGSSSSSSSGRRGGGFLGGGDVPTVFFSRRIGLEGGQTVPILGGGRLTGKVDDFSVGALNIHTDDTLNAGASATNFTVVRIKRDVLRRSRIGGIFTGRSVSTKGTGSNAVYGLDAAFSFYDNVNFNGYYAQSRTPGLSGDDASYQAAFTYNSDRYAVQVDHLLVGDNFNPEVGFLRRDDFRRTFITAQYSPRPSAVDAVRQFTWGGSVDYITNGDGFIETRVAQARFGTEFENSDRFNVDIQENYELLDAPFSVATDVTIPVGGYGFRDHFVSYSLGQQRQLSGTVTFQRGEFFNGRITAIGYRRGRVSVTPQFSFEPGVSINRIELPGGRFTAKLVTSRMTYTLTPRMFFSGLLQYNSSTDSLNTNVRLRWEYQPGSELFVVYNDVRDTEFRGSPVLENRAFVVKFTRLFRF</sequence>
<evidence type="ECO:0000259" key="2">
    <source>
        <dbReference type="Pfam" id="PF19313"/>
    </source>
</evidence>
<dbReference type="CDD" id="cd09618">
    <property type="entry name" value="CBM9_like_2"/>
    <property type="match status" value="1"/>
</dbReference>
<dbReference type="Gene3D" id="2.60.40.1190">
    <property type="match status" value="1"/>
</dbReference>
<dbReference type="SUPFAM" id="SSF49344">
    <property type="entry name" value="CBD9-like"/>
    <property type="match status" value="1"/>
</dbReference>
<evidence type="ECO:0000256" key="1">
    <source>
        <dbReference type="SAM" id="MobiDB-lite"/>
    </source>
</evidence>
<dbReference type="AlphaFoldDB" id="A0A381Z043"/>
<dbReference type="InterPro" id="IPR045670">
    <property type="entry name" value="DUF5916"/>
</dbReference>
<evidence type="ECO:0000313" key="3">
    <source>
        <dbReference type="EMBL" id="SVA82570.1"/>
    </source>
</evidence>
<feature type="compositionally biased region" description="Low complexity" evidence="1">
    <location>
        <begin position="161"/>
        <end position="180"/>
    </location>
</feature>
<proteinExistence type="predicted"/>
<feature type="region of interest" description="Disordered" evidence="1">
    <location>
        <begin position="158"/>
        <end position="202"/>
    </location>
</feature>